<evidence type="ECO:0000313" key="2">
    <source>
        <dbReference type="Proteomes" id="UP000026962"/>
    </source>
</evidence>
<evidence type="ECO:0000313" key="1">
    <source>
        <dbReference type="EnsemblPlants" id="OPUNC04G01810.1"/>
    </source>
</evidence>
<dbReference type="HOGENOM" id="CLU_2908070_0_0_1"/>
<dbReference type="PANTHER" id="PTHR47127">
    <property type="entry name" value="10A19I.15"/>
    <property type="match status" value="1"/>
</dbReference>
<accession>A0A0E0KMJ2</accession>
<organism evidence="1">
    <name type="scientific">Oryza punctata</name>
    <name type="common">Red rice</name>
    <dbReference type="NCBI Taxonomy" id="4537"/>
    <lineage>
        <taxon>Eukaryota</taxon>
        <taxon>Viridiplantae</taxon>
        <taxon>Streptophyta</taxon>
        <taxon>Embryophyta</taxon>
        <taxon>Tracheophyta</taxon>
        <taxon>Spermatophyta</taxon>
        <taxon>Magnoliopsida</taxon>
        <taxon>Liliopsida</taxon>
        <taxon>Poales</taxon>
        <taxon>Poaceae</taxon>
        <taxon>BOP clade</taxon>
        <taxon>Oryzoideae</taxon>
        <taxon>Oryzeae</taxon>
        <taxon>Oryzinae</taxon>
        <taxon>Oryza</taxon>
    </lineage>
</organism>
<dbReference type="OMA" id="GHIKPHP"/>
<reference evidence="1" key="1">
    <citation type="submission" date="2015-04" db="UniProtKB">
        <authorList>
            <consortium name="EnsemblPlants"/>
        </authorList>
    </citation>
    <scope>IDENTIFICATION</scope>
</reference>
<sequence length="62" mass="7199">MRVSKLRDLSGALWVDDVCMISLDEEHYKGHIKPHPKDAEFLNKHIENYREMQTIFGNGLAT</sequence>
<name>A0A0E0KMJ2_ORYPU</name>
<proteinExistence type="predicted"/>
<dbReference type="STRING" id="4537.A0A0E0KMJ2"/>
<reference evidence="1" key="2">
    <citation type="submission" date="2018-05" db="EMBL/GenBank/DDBJ databases">
        <title>OpunRS2 (Oryza punctata Reference Sequence Version 2).</title>
        <authorList>
            <person name="Zhang J."/>
            <person name="Kudrna D."/>
            <person name="Lee S."/>
            <person name="Talag J."/>
            <person name="Welchert J."/>
            <person name="Wing R.A."/>
        </authorList>
    </citation>
    <scope>NUCLEOTIDE SEQUENCE [LARGE SCALE GENOMIC DNA]</scope>
</reference>
<dbReference type="Proteomes" id="UP000026962">
    <property type="component" value="Chromosome 4"/>
</dbReference>
<dbReference type="Gramene" id="OPUNC04G01810.1">
    <property type="protein sequence ID" value="OPUNC04G01810.1"/>
    <property type="gene ID" value="OPUNC04G01810"/>
</dbReference>
<keyword evidence="2" id="KW-1185">Reference proteome</keyword>
<dbReference type="AlphaFoldDB" id="A0A0E0KMJ2"/>
<dbReference type="EnsemblPlants" id="OPUNC04G01810.1">
    <property type="protein sequence ID" value="OPUNC04G01810.1"/>
    <property type="gene ID" value="OPUNC04G01810"/>
</dbReference>
<protein>
    <submittedName>
        <fullName evidence="1">Uncharacterized protein</fullName>
    </submittedName>
</protein>